<proteinExistence type="predicted"/>
<gene>
    <name evidence="3" type="ORF">CTEN0397_LOCUS2355</name>
</gene>
<dbReference type="EMBL" id="HBFW01003596">
    <property type="protein sequence ID" value="CAD8931333.1"/>
    <property type="molecule type" value="Transcribed_RNA"/>
</dbReference>
<evidence type="ECO:0000256" key="2">
    <source>
        <dbReference type="SAM" id="MobiDB-lite"/>
    </source>
</evidence>
<evidence type="ECO:0000313" key="3">
    <source>
        <dbReference type="EMBL" id="CAD8931333.1"/>
    </source>
</evidence>
<feature type="region of interest" description="Disordered" evidence="2">
    <location>
        <begin position="252"/>
        <end position="297"/>
    </location>
</feature>
<feature type="compositionally biased region" description="Basic and acidic residues" evidence="2">
    <location>
        <begin position="252"/>
        <end position="271"/>
    </location>
</feature>
<feature type="region of interest" description="Disordered" evidence="2">
    <location>
        <begin position="1"/>
        <end position="42"/>
    </location>
</feature>
<dbReference type="AlphaFoldDB" id="A0A7S1GJL1"/>
<reference evidence="3" key="1">
    <citation type="submission" date="2021-01" db="EMBL/GenBank/DDBJ databases">
        <authorList>
            <person name="Corre E."/>
            <person name="Pelletier E."/>
            <person name="Niang G."/>
            <person name="Scheremetjew M."/>
            <person name="Finn R."/>
            <person name="Kale V."/>
            <person name="Holt S."/>
            <person name="Cochrane G."/>
            <person name="Meng A."/>
            <person name="Brown T."/>
            <person name="Cohen L."/>
        </authorList>
    </citation>
    <scope>NUCLEOTIDE SEQUENCE</scope>
    <source>
        <strain evidence="3">ECT3854</strain>
    </source>
</reference>
<organism evidence="3">
    <name type="scientific">Cyclophora tenuis</name>
    <name type="common">Marine diatom</name>
    <dbReference type="NCBI Taxonomy" id="216820"/>
    <lineage>
        <taxon>Eukaryota</taxon>
        <taxon>Sar</taxon>
        <taxon>Stramenopiles</taxon>
        <taxon>Ochrophyta</taxon>
        <taxon>Bacillariophyta</taxon>
        <taxon>Fragilariophyceae</taxon>
        <taxon>Fragilariophycidae</taxon>
        <taxon>Cyclophorales</taxon>
        <taxon>Cyclophoraceae</taxon>
        <taxon>Cyclophora</taxon>
    </lineage>
</organism>
<keyword evidence="1" id="KW-0175">Coiled coil</keyword>
<feature type="coiled-coil region" evidence="1">
    <location>
        <begin position="57"/>
        <end position="164"/>
    </location>
</feature>
<accession>A0A7S1GJL1</accession>
<evidence type="ECO:0000256" key="1">
    <source>
        <dbReference type="SAM" id="Coils"/>
    </source>
</evidence>
<protein>
    <submittedName>
        <fullName evidence="3">Uncharacterized protein</fullName>
    </submittedName>
</protein>
<sequence length="297" mass="34236">MIRQLSSLTGRRASRVDGEDAQSRVVTGTVDFGEDDDNTNDTRARLENNVRARDTAVSSMEKKRLEKEQELAALQKELEEERLKQMEEAILHRLEADRLQRQTEAMEERLEALERDMQDKDAIQEYANLIKGVAPKSGVDSQYVMKLQSQLAKAVKKMEATSHQMELVEQSCNEVVASLKSEIAEIVSDRCRTELDLRKQLELLEEQKTEMQRDYDDQIRKNQQEMERLKKRASMEGTHVDLHKELEEAENRLESLNRTNEEQEQTIKELGETLESVAVDDSGGAQPTEDDQEKKEE</sequence>
<name>A0A7S1GJL1_CYCTE</name>